<dbReference type="RefSeq" id="WP_184265949.1">
    <property type="nucleotide sequence ID" value="NZ_JACIIX010000020.1"/>
</dbReference>
<dbReference type="CDD" id="cd03789">
    <property type="entry name" value="GT9_LPS_heptosyltransferase"/>
    <property type="match status" value="1"/>
</dbReference>
<protein>
    <submittedName>
        <fullName evidence="3">ADP-heptose:LPS heptosyltransferase</fullName>
    </submittedName>
</protein>
<dbReference type="InterPro" id="IPR002201">
    <property type="entry name" value="Glyco_trans_9"/>
</dbReference>
<dbReference type="AlphaFoldDB" id="A0A7W9ZIU2"/>
<accession>A0A7W9ZIU2</accession>
<evidence type="ECO:0000313" key="4">
    <source>
        <dbReference type="Proteomes" id="UP000544872"/>
    </source>
</evidence>
<dbReference type="GO" id="GO:0009244">
    <property type="term" value="P:lipopolysaccharide core region biosynthetic process"/>
    <property type="evidence" value="ECO:0007669"/>
    <property type="project" value="TreeGrafter"/>
</dbReference>
<dbReference type="Proteomes" id="UP000544872">
    <property type="component" value="Unassembled WGS sequence"/>
</dbReference>
<dbReference type="Gene3D" id="3.40.50.2000">
    <property type="entry name" value="Glycogen Phosphorylase B"/>
    <property type="match status" value="1"/>
</dbReference>
<keyword evidence="2 3" id="KW-0808">Transferase</keyword>
<dbReference type="GO" id="GO:0005829">
    <property type="term" value="C:cytosol"/>
    <property type="evidence" value="ECO:0007669"/>
    <property type="project" value="TreeGrafter"/>
</dbReference>
<sequence>MSRLLVHLASGVGNIVLATPLLQVLARAGHEVDLLVDGDYGDTAGLFAAWGSLRAVHTGGLSALLRGGGYDRVIPAIPPFYWPRYARLYAHQRNLVPRPPNTAFYADEQAYYLSFARSLNCAVQAAPSCFLPVAPDTRQGIGPHTVVLAPGCKTGEMAAKRWPYFPELAQRFAHVAVVGTPDDLFRHDGSAMHFPDHARTFIGQRSLTETAALLAAAGTVVANDSGLGHIAAAVGVPTLLLFGPTPHVTLGAMADNVTVLRAGLSCEPCWFRSRLAACRQRVDCLHHLSVDTVAAAVTALLEGA</sequence>
<dbReference type="Pfam" id="PF01075">
    <property type="entry name" value="Glyco_transf_9"/>
    <property type="match status" value="1"/>
</dbReference>
<evidence type="ECO:0000256" key="1">
    <source>
        <dbReference type="ARBA" id="ARBA00022676"/>
    </source>
</evidence>
<evidence type="ECO:0000313" key="3">
    <source>
        <dbReference type="EMBL" id="MBB6212275.1"/>
    </source>
</evidence>
<dbReference type="SUPFAM" id="SSF53756">
    <property type="entry name" value="UDP-Glycosyltransferase/glycogen phosphorylase"/>
    <property type="match status" value="1"/>
</dbReference>
<dbReference type="InterPro" id="IPR051199">
    <property type="entry name" value="LPS_LOS_Heptosyltrfase"/>
</dbReference>
<name>A0A7W9ZIU2_NOVIT</name>
<proteinExistence type="predicted"/>
<reference evidence="3 4" key="1">
    <citation type="submission" date="2020-08" db="EMBL/GenBank/DDBJ databases">
        <title>Genomic Encyclopedia of Type Strains, Phase IV (KMG-IV): sequencing the most valuable type-strain genomes for metagenomic binning, comparative biology and taxonomic classification.</title>
        <authorList>
            <person name="Goeker M."/>
        </authorList>
    </citation>
    <scope>NUCLEOTIDE SEQUENCE [LARGE SCALE GENOMIC DNA]</scope>
    <source>
        <strain evidence="3 4">DSM 11590</strain>
    </source>
</reference>
<gene>
    <name evidence="3" type="ORF">FHS48_003725</name>
</gene>
<dbReference type="GO" id="GO:0008713">
    <property type="term" value="F:ADP-heptose-lipopolysaccharide heptosyltransferase activity"/>
    <property type="evidence" value="ECO:0007669"/>
    <property type="project" value="TreeGrafter"/>
</dbReference>
<organism evidence="3 4">
    <name type="scientific">Novispirillum itersonii</name>
    <name type="common">Aquaspirillum itersonii</name>
    <dbReference type="NCBI Taxonomy" id="189"/>
    <lineage>
        <taxon>Bacteria</taxon>
        <taxon>Pseudomonadati</taxon>
        <taxon>Pseudomonadota</taxon>
        <taxon>Alphaproteobacteria</taxon>
        <taxon>Rhodospirillales</taxon>
        <taxon>Novispirillaceae</taxon>
        <taxon>Novispirillum</taxon>
    </lineage>
</organism>
<dbReference type="PANTHER" id="PTHR30160:SF1">
    <property type="entry name" value="LIPOPOLYSACCHARIDE 1,2-N-ACETYLGLUCOSAMINETRANSFERASE-RELATED"/>
    <property type="match status" value="1"/>
</dbReference>
<keyword evidence="4" id="KW-1185">Reference proteome</keyword>
<evidence type="ECO:0000256" key="2">
    <source>
        <dbReference type="ARBA" id="ARBA00022679"/>
    </source>
</evidence>
<comment type="caution">
    <text evidence="3">The sequence shown here is derived from an EMBL/GenBank/DDBJ whole genome shotgun (WGS) entry which is preliminary data.</text>
</comment>
<dbReference type="PANTHER" id="PTHR30160">
    <property type="entry name" value="TETRAACYLDISACCHARIDE 4'-KINASE-RELATED"/>
    <property type="match status" value="1"/>
</dbReference>
<dbReference type="EMBL" id="JACIIX010000020">
    <property type="protein sequence ID" value="MBB6212275.1"/>
    <property type="molecule type" value="Genomic_DNA"/>
</dbReference>
<keyword evidence="1" id="KW-0328">Glycosyltransferase</keyword>